<keyword evidence="1" id="KW-0472">Membrane</keyword>
<feature type="transmembrane region" description="Helical" evidence="1">
    <location>
        <begin position="99"/>
        <end position="122"/>
    </location>
</feature>
<dbReference type="GO" id="GO:0016020">
    <property type="term" value="C:membrane"/>
    <property type="evidence" value="ECO:0007669"/>
    <property type="project" value="UniProtKB-SubCell"/>
</dbReference>
<feature type="transmembrane region" description="Helical" evidence="1">
    <location>
        <begin position="199"/>
        <end position="218"/>
    </location>
</feature>
<organism evidence="3 4">
    <name type="scientific">Pseudoduganella guangdongensis</name>
    <dbReference type="NCBI Taxonomy" id="2692179"/>
    <lineage>
        <taxon>Bacteria</taxon>
        <taxon>Pseudomonadati</taxon>
        <taxon>Pseudomonadota</taxon>
        <taxon>Betaproteobacteria</taxon>
        <taxon>Burkholderiales</taxon>
        <taxon>Oxalobacteraceae</taxon>
        <taxon>Telluria group</taxon>
        <taxon>Pseudoduganella</taxon>
    </lineage>
</organism>
<accession>A0A6N9HI66</accession>
<evidence type="ECO:0000256" key="1">
    <source>
        <dbReference type="SAM" id="Phobius"/>
    </source>
</evidence>
<dbReference type="AlphaFoldDB" id="A0A6N9HI66"/>
<feature type="transmembrane region" description="Helical" evidence="1">
    <location>
        <begin position="300"/>
        <end position="321"/>
    </location>
</feature>
<feature type="transmembrane region" description="Helical" evidence="1">
    <location>
        <begin position="273"/>
        <end position="293"/>
    </location>
</feature>
<name>A0A6N9HI66_9BURK</name>
<gene>
    <name evidence="3" type="ORF">GTP41_13280</name>
</gene>
<feature type="transmembrane region" description="Helical" evidence="1">
    <location>
        <begin position="170"/>
        <end position="187"/>
    </location>
</feature>
<dbReference type="Proteomes" id="UP000448575">
    <property type="component" value="Unassembled WGS sequence"/>
</dbReference>
<reference evidence="3 4" key="1">
    <citation type="submission" date="2019-12" db="EMBL/GenBank/DDBJ databases">
        <title>Novel species isolated from a subtropical stream in China.</title>
        <authorList>
            <person name="Lu H."/>
        </authorList>
    </citation>
    <scope>NUCLEOTIDE SEQUENCE [LARGE SCALE GENOMIC DNA]</scope>
    <source>
        <strain evidence="3 4">DS3</strain>
    </source>
</reference>
<sequence>MSAVLTTPIAARSLLLRKLFAEHAVLLSVVAVHFFVALALCWAFPDKYRQNLQLPGYLGSLAMGLVFALCGYTIYVMVIKRPAQLVRYLRQHLAAYLTVERLLFAMPVLAIIPLFAASFTVVKAAVPMFQPFAWDARLAAADAWLHFGRQPWEWLQPVFGSPLMTAIVNYNYHLWFFIMFATIYWLAFHMERRALRMQFMLSFVLSWIVLGNIVALFFSSVGPCFYGNVVAGADPFAAQMALLREADQTIPVLALQVQDMLWTDYTTNSGHNALSIAAMPSMHVGTAVLLALLGWRLNRAAGIALTVFATLVMIGSVHLAWHYALDGYVGGLGAWLIWHISGRIVQGSAP</sequence>
<dbReference type="InterPro" id="IPR026841">
    <property type="entry name" value="Aur1/Ipt1"/>
</dbReference>
<feature type="transmembrane region" description="Helical" evidence="1">
    <location>
        <begin position="24"/>
        <end position="45"/>
    </location>
</feature>
<keyword evidence="4" id="KW-1185">Reference proteome</keyword>
<keyword evidence="1" id="KW-0812">Transmembrane</keyword>
<protein>
    <recommendedName>
        <fullName evidence="2">Inositolphosphotransferase Aur1/Ipt1 domain-containing protein</fullName>
    </recommendedName>
</protein>
<evidence type="ECO:0000313" key="4">
    <source>
        <dbReference type="Proteomes" id="UP000448575"/>
    </source>
</evidence>
<dbReference type="Pfam" id="PF14378">
    <property type="entry name" value="PAP2_3"/>
    <property type="match status" value="1"/>
</dbReference>
<feature type="transmembrane region" description="Helical" evidence="1">
    <location>
        <begin position="57"/>
        <end position="78"/>
    </location>
</feature>
<feature type="domain" description="Inositolphosphotransferase Aur1/Ipt1" evidence="2">
    <location>
        <begin position="137"/>
        <end position="337"/>
    </location>
</feature>
<evidence type="ECO:0000313" key="3">
    <source>
        <dbReference type="EMBL" id="MYN03076.1"/>
    </source>
</evidence>
<comment type="caution">
    <text evidence="3">The sequence shown here is derived from an EMBL/GenBank/DDBJ whole genome shotgun (WGS) entry which is preliminary data.</text>
</comment>
<keyword evidence="1" id="KW-1133">Transmembrane helix</keyword>
<evidence type="ECO:0000259" key="2">
    <source>
        <dbReference type="Pfam" id="PF14378"/>
    </source>
</evidence>
<dbReference type="EMBL" id="WWCJ01000008">
    <property type="protein sequence ID" value="MYN03076.1"/>
    <property type="molecule type" value="Genomic_DNA"/>
</dbReference>
<proteinExistence type="predicted"/>
<dbReference type="RefSeq" id="WP_161026051.1">
    <property type="nucleotide sequence ID" value="NZ_WWCJ01000008.1"/>
</dbReference>